<gene>
    <name evidence="1" type="ORF">PAAG_00651</name>
</gene>
<dbReference type="InterPro" id="IPR022198">
    <property type="entry name" value="DUF3723"/>
</dbReference>
<accession>C1GQ56</accession>
<sequence>MEEYSGRFASMRESRMNHSGSAGSHACWAVIRNALISSIITGIVDFVRRSFGQLDVVFHSLIFPKEILNYLDHAREFWSFLVDHNPVAMKRIDQDTVETLQLMAPGASRVDAKTAYEYILSSQAFAGVSEASYGSSGPE</sequence>
<name>C1GQ56_PARBA</name>
<dbReference type="STRING" id="502779.C1GQ56"/>
<dbReference type="VEuPathDB" id="FungiDB:PAAG_00651"/>
<dbReference type="HOGENOM" id="CLU_1845693_0_0_1"/>
<evidence type="ECO:0000313" key="2">
    <source>
        <dbReference type="Proteomes" id="UP000002059"/>
    </source>
</evidence>
<dbReference type="RefSeq" id="XP_015700877.1">
    <property type="nucleotide sequence ID" value="XM_015844096.1"/>
</dbReference>
<reference evidence="1 2" key="1">
    <citation type="journal article" date="2011" name="PLoS Genet.">
        <title>Comparative genomic analysis of human fungal pathogens causing paracoccidioidomycosis.</title>
        <authorList>
            <person name="Desjardins C.A."/>
            <person name="Champion M.D."/>
            <person name="Holder J.W."/>
            <person name="Muszewska A."/>
            <person name="Goldberg J."/>
            <person name="Bailao A.M."/>
            <person name="Brigido M.M."/>
            <person name="Ferreira M.E."/>
            <person name="Garcia A.M."/>
            <person name="Grynberg M."/>
            <person name="Gujja S."/>
            <person name="Heiman D.I."/>
            <person name="Henn M.R."/>
            <person name="Kodira C.D."/>
            <person name="Leon-Narvaez H."/>
            <person name="Longo L.V."/>
            <person name="Ma L.J."/>
            <person name="Malavazi I."/>
            <person name="Matsuo A.L."/>
            <person name="Morais F.V."/>
            <person name="Pereira M."/>
            <person name="Rodriguez-Brito S."/>
            <person name="Sakthikumar S."/>
            <person name="Salem-Izacc S.M."/>
            <person name="Sykes S.M."/>
            <person name="Teixeira M.M."/>
            <person name="Vallejo M.C."/>
            <person name="Walter M.E."/>
            <person name="Yandava C."/>
            <person name="Young S."/>
            <person name="Zeng Q."/>
            <person name="Zucker J."/>
            <person name="Felipe M.S."/>
            <person name="Goldman G.H."/>
            <person name="Haas B.J."/>
            <person name="McEwen J.G."/>
            <person name="Nino-Vega G."/>
            <person name="Puccia R."/>
            <person name="San-Blas G."/>
            <person name="Soares C.M."/>
            <person name="Birren B.W."/>
            <person name="Cuomo C.A."/>
        </authorList>
    </citation>
    <scope>NUCLEOTIDE SEQUENCE [LARGE SCALE GENOMIC DNA]</scope>
    <source>
        <strain evidence="2">ATCC MYA-826 / Pb01</strain>
    </source>
</reference>
<protein>
    <submittedName>
        <fullName evidence="1">Uncharacterized protein</fullName>
    </submittedName>
</protein>
<keyword evidence="2" id="KW-1185">Reference proteome</keyword>
<dbReference type="GeneID" id="9100242"/>
<evidence type="ECO:0000313" key="1">
    <source>
        <dbReference type="EMBL" id="EEH37730.2"/>
    </source>
</evidence>
<dbReference type="Proteomes" id="UP000002059">
    <property type="component" value="Partially assembled WGS sequence"/>
</dbReference>
<proteinExistence type="predicted"/>
<dbReference type="OrthoDB" id="4182572at2759"/>
<dbReference type="EMBL" id="KN293993">
    <property type="protein sequence ID" value="EEH37730.2"/>
    <property type="molecule type" value="Genomic_DNA"/>
</dbReference>
<dbReference type="Pfam" id="PF12520">
    <property type="entry name" value="DUF3723"/>
    <property type="match status" value="1"/>
</dbReference>
<dbReference type="eggNOG" id="ENOG502S0KD">
    <property type="taxonomic scope" value="Eukaryota"/>
</dbReference>
<dbReference type="AlphaFoldDB" id="C1GQ56"/>
<organism evidence="1 2">
    <name type="scientific">Paracoccidioides lutzii (strain ATCC MYA-826 / Pb01)</name>
    <name type="common">Paracoccidioides brasiliensis</name>
    <dbReference type="NCBI Taxonomy" id="502779"/>
    <lineage>
        <taxon>Eukaryota</taxon>
        <taxon>Fungi</taxon>
        <taxon>Dikarya</taxon>
        <taxon>Ascomycota</taxon>
        <taxon>Pezizomycotina</taxon>
        <taxon>Eurotiomycetes</taxon>
        <taxon>Eurotiomycetidae</taxon>
        <taxon>Onygenales</taxon>
        <taxon>Ajellomycetaceae</taxon>
        <taxon>Paracoccidioides</taxon>
    </lineage>
</organism>
<dbReference type="KEGG" id="pbl:PAAG_00651"/>